<evidence type="ECO:0000256" key="4">
    <source>
        <dbReference type="ARBA" id="ARBA00023163"/>
    </source>
</evidence>
<dbReference type="Proteomes" id="UP000594464">
    <property type="component" value="Chromosome"/>
</dbReference>
<dbReference type="Pfam" id="PF02310">
    <property type="entry name" value="B12-binding"/>
    <property type="match status" value="1"/>
</dbReference>
<evidence type="ECO:0000256" key="3">
    <source>
        <dbReference type="ARBA" id="ARBA00023125"/>
    </source>
</evidence>
<keyword evidence="4" id="KW-0804">Transcription</keyword>
<evidence type="ECO:0000313" key="8">
    <source>
        <dbReference type="Proteomes" id="UP000594464"/>
    </source>
</evidence>
<dbReference type="GO" id="GO:0003700">
    <property type="term" value="F:DNA-binding transcription factor activity"/>
    <property type="evidence" value="ECO:0007669"/>
    <property type="project" value="InterPro"/>
</dbReference>
<evidence type="ECO:0000313" key="7">
    <source>
        <dbReference type="EMBL" id="QPJ64691.1"/>
    </source>
</evidence>
<dbReference type="SUPFAM" id="SSF46955">
    <property type="entry name" value="Putative DNA-binding domain"/>
    <property type="match status" value="1"/>
</dbReference>
<dbReference type="GO" id="GO:0003677">
    <property type="term" value="F:DNA binding"/>
    <property type="evidence" value="ECO:0007669"/>
    <property type="project" value="UniProtKB-KW"/>
</dbReference>
<evidence type="ECO:0000256" key="1">
    <source>
        <dbReference type="ARBA" id="ARBA00022491"/>
    </source>
</evidence>
<keyword evidence="1" id="KW-0678">Repressor</keyword>
<dbReference type="PROSITE" id="PS51332">
    <property type="entry name" value="B12_BINDING"/>
    <property type="match status" value="1"/>
</dbReference>
<evidence type="ECO:0000259" key="6">
    <source>
        <dbReference type="PROSITE" id="PS51332"/>
    </source>
</evidence>
<name>A0A7T0C1A2_9BACT</name>
<dbReference type="PANTHER" id="PTHR30204:SF69">
    <property type="entry name" value="MERR-FAMILY TRANSCRIPTIONAL REGULATOR"/>
    <property type="match status" value="1"/>
</dbReference>
<keyword evidence="3" id="KW-0238">DNA-binding</keyword>
<dbReference type="InterPro" id="IPR009061">
    <property type="entry name" value="DNA-bd_dom_put_sf"/>
</dbReference>
<dbReference type="InterPro" id="IPR036724">
    <property type="entry name" value="Cobalamin-bd_sf"/>
</dbReference>
<dbReference type="PROSITE" id="PS50937">
    <property type="entry name" value="HTH_MERR_2"/>
    <property type="match status" value="1"/>
</dbReference>
<dbReference type="SUPFAM" id="SSF52242">
    <property type="entry name" value="Cobalamin (vitamin B12)-binding domain"/>
    <property type="match status" value="1"/>
</dbReference>
<dbReference type="CDD" id="cd02065">
    <property type="entry name" value="B12-binding_like"/>
    <property type="match status" value="1"/>
</dbReference>
<sequence>MTDPIKLEDYLSIGELSRLTGIGVHTLRVWEKRYGAPNSERLPSGHRRYPKEEVPRLRAIARALESGYRASKVVTGTLEELQGLLGVQTFLHSGSEEAEPETGQVSRELVVEQWIDAVHHYNDETLAHSFYKIWNKEGPLHFILDYAAPFVERIGDGWVNGELSVGQEHFATSHLSDFLSSKWRQLNVRKDGPCAVLSTLPDETHNLGLLMCAVVAGLADYRIVYLGPNSPVDDIVKTVDDCDAQLLCLSISNCVDARKAVDRLAEIKSRLNSETTIALGGRGAPPASKGMKRFNTFKGFYEWLVEQQETA</sequence>
<dbReference type="InterPro" id="IPR036594">
    <property type="entry name" value="Meth_synthase_dom"/>
</dbReference>
<dbReference type="Pfam" id="PF13411">
    <property type="entry name" value="MerR_1"/>
    <property type="match status" value="1"/>
</dbReference>
<dbReference type="CDD" id="cd01104">
    <property type="entry name" value="HTH_MlrA-CarA"/>
    <property type="match status" value="1"/>
</dbReference>
<evidence type="ECO:0000259" key="5">
    <source>
        <dbReference type="PROSITE" id="PS50937"/>
    </source>
</evidence>
<dbReference type="PANTHER" id="PTHR30204">
    <property type="entry name" value="REDOX-CYCLING DRUG-SENSING TRANSCRIPTIONAL ACTIVATOR SOXR"/>
    <property type="match status" value="1"/>
</dbReference>
<dbReference type="InterPro" id="IPR047057">
    <property type="entry name" value="MerR_fam"/>
</dbReference>
<dbReference type="Gene3D" id="1.10.1660.10">
    <property type="match status" value="1"/>
</dbReference>
<keyword evidence="2" id="KW-0805">Transcription regulation</keyword>
<dbReference type="GO" id="GO:0031419">
    <property type="term" value="F:cobalamin binding"/>
    <property type="evidence" value="ECO:0007669"/>
    <property type="project" value="InterPro"/>
</dbReference>
<reference evidence="8" key="1">
    <citation type="submission" date="2020-02" db="EMBL/GenBank/DDBJ databases">
        <title>Genomic and physiological characterization of two novel Nitrospinaceae genera.</title>
        <authorList>
            <person name="Mueller A.J."/>
            <person name="Jung M.-Y."/>
            <person name="Strachan C.R."/>
            <person name="Herbold C.W."/>
            <person name="Kirkegaard R.H."/>
            <person name="Daims H."/>
        </authorList>
    </citation>
    <scope>NUCLEOTIDE SEQUENCE [LARGE SCALE GENOMIC DNA]</scope>
</reference>
<protein>
    <submittedName>
        <fullName evidence="7">MerR family transcriptional regulator</fullName>
    </submittedName>
</protein>
<proteinExistence type="predicted"/>
<gene>
    <name evidence="7" type="ORF">G3M78_04510</name>
</gene>
<evidence type="ECO:0000256" key="2">
    <source>
        <dbReference type="ARBA" id="ARBA00023015"/>
    </source>
</evidence>
<dbReference type="Pfam" id="PF02607">
    <property type="entry name" value="B12-binding_2"/>
    <property type="match status" value="1"/>
</dbReference>
<dbReference type="KEGG" id="nva:G3M78_04510"/>
<dbReference type="Gene3D" id="3.40.50.280">
    <property type="entry name" value="Cobalamin-binding domain"/>
    <property type="match status" value="1"/>
</dbReference>
<dbReference type="AlphaFoldDB" id="A0A7T0C1A2"/>
<feature type="domain" description="HTH merR-type" evidence="5">
    <location>
        <begin position="10"/>
        <end position="87"/>
    </location>
</feature>
<organism evidence="7 8">
    <name type="scientific">Candidatus Nitrohelix vancouverensis</name>
    <dbReference type="NCBI Taxonomy" id="2705534"/>
    <lineage>
        <taxon>Bacteria</taxon>
        <taxon>Pseudomonadati</taxon>
        <taxon>Nitrospinota/Tectimicrobiota group</taxon>
        <taxon>Nitrospinota</taxon>
        <taxon>Nitrospinia</taxon>
        <taxon>Nitrospinales</taxon>
        <taxon>Nitrospinaceae</taxon>
        <taxon>Candidatus Nitrohelix</taxon>
    </lineage>
</organism>
<dbReference type="InterPro" id="IPR003759">
    <property type="entry name" value="Cbl-bd_cap"/>
</dbReference>
<accession>A0A7T0C1A2</accession>
<dbReference type="InterPro" id="IPR000551">
    <property type="entry name" value="MerR-type_HTH_dom"/>
</dbReference>
<dbReference type="GO" id="GO:0046872">
    <property type="term" value="F:metal ion binding"/>
    <property type="evidence" value="ECO:0007669"/>
    <property type="project" value="InterPro"/>
</dbReference>
<dbReference type="InterPro" id="IPR006158">
    <property type="entry name" value="Cobalamin-bd"/>
</dbReference>
<feature type="domain" description="B12-binding" evidence="6">
    <location>
        <begin position="192"/>
        <end position="311"/>
    </location>
</feature>
<dbReference type="SMART" id="SM00422">
    <property type="entry name" value="HTH_MERR"/>
    <property type="match status" value="1"/>
</dbReference>
<dbReference type="Gene3D" id="1.10.1240.10">
    <property type="entry name" value="Methionine synthase domain"/>
    <property type="match status" value="1"/>
</dbReference>
<dbReference type="EMBL" id="CP048620">
    <property type="protein sequence ID" value="QPJ64691.1"/>
    <property type="molecule type" value="Genomic_DNA"/>
</dbReference>